<dbReference type="InterPro" id="IPR052544">
    <property type="entry name" value="Bacteriocin_Proc_Enz"/>
</dbReference>
<dbReference type="Proteomes" id="UP000216316">
    <property type="component" value="Unassembled WGS sequence"/>
</dbReference>
<reference evidence="2 5" key="2">
    <citation type="submission" date="2017-05" db="EMBL/GenBank/DDBJ databases">
        <authorList>
            <person name="Lin X.B."/>
            <person name="Stothard P."/>
            <person name="Tasseva G."/>
            <person name="Walter J."/>
        </authorList>
    </citation>
    <scope>NUCLEOTIDE SEQUENCE [LARGE SCALE GENOMIC DNA]</scope>
    <source>
        <strain evidence="2 5">609u</strain>
    </source>
</reference>
<dbReference type="Gene3D" id="3.40.109.10">
    <property type="entry name" value="NADH Oxidase"/>
    <property type="match status" value="1"/>
</dbReference>
<dbReference type="AlphaFoldDB" id="A0A256L9G5"/>
<dbReference type="Pfam" id="PF00881">
    <property type="entry name" value="Nitroreductase"/>
    <property type="match status" value="1"/>
</dbReference>
<gene>
    <name evidence="2" type="ORF">CBF53_11050</name>
    <name evidence="3" type="ORF">CBF70_11545</name>
</gene>
<keyword evidence="5" id="KW-1185">Reference proteome</keyword>
<reference evidence="3 4" key="1">
    <citation type="submission" date="2017-04" db="EMBL/GenBank/DDBJ databases">
        <authorList>
            <person name="Afonso C.L."/>
            <person name="Miller P.J."/>
            <person name="Scott M.A."/>
            <person name="Spackman E."/>
            <person name="Goraichik I."/>
            <person name="Dimitrov K.M."/>
            <person name="Suarez D.L."/>
            <person name="Swayne D.E."/>
        </authorList>
    </citation>
    <scope>NUCLEOTIDE SEQUENCE [LARGE SCALE GENOMIC DNA]</scope>
    <source>
        <strain evidence="3 4">609q</strain>
    </source>
</reference>
<evidence type="ECO:0000313" key="5">
    <source>
        <dbReference type="Proteomes" id="UP000216316"/>
    </source>
</evidence>
<proteinExistence type="predicted"/>
<dbReference type="SUPFAM" id="SSF55469">
    <property type="entry name" value="FMN-dependent nitroreductase-like"/>
    <property type="match status" value="1"/>
</dbReference>
<sequence length="279" mass="32246">MDYNAINDYGNRLKKINFGRTISLDSGTKEQYYDRFIKKADFWNLEVDNDFNTGKYAKSFEMYSDQIGRKFSTSFELNETLKKAIFLPPAEKNNKRELEELFKNRISRRKFDNTTWSLQNLSNLFSGIKALTDNHRGYASGGGLYPVNLYFFTQNIIGLENFSVYRYQPCSDSVIKISKMRYMDFTSYIHIENLINSKNIKLALYLVANRTKNEFKYGERATFFSLLESGEMIQNIALCASQYDYKMCQLGGYDIEKSNETLNIDGITSFITACAVLGG</sequence>
<dbReference type="InterPro" id="IPR000415">
    <property type="entry name" value="Nitroreductase-like"/>
</dbReference>
<dbReference type="CDD" id="cd02142">
    <property type="entry name" value="McbC_SagB-like_oxidoreductase"/>
    <property type="match status" value="1"/>
</dbReference>
<dbReference type="GO" id="GO:0016491">
    <property type="term" value="F:oxidoreductase activity"/>
    <property type="evidence" value="ECO:0007669"/>
    <property type="project" value="InterPro"/>
</dbReference>
<feature type="domain" description="Nitroreductase" evidence="1">
    <location>
        <begin position="103"/>
        <end position="273"/>
    </location>
</feature>
<dbReference type="InterPro" id="IPR020051">
    <property type="entry name" value="SagB-type_dehydrogenase"/>
</dbReference>
<dbReference type="EMBL" id="NGNV01000064">
    <property type="protein sequence ID" value="OYR86753.1"/>
    <property type="molecule type" value="Genomic_DNA"/>
</dbReference>
<dbReference type="PANTHER" id="PTHR43745:SF2">
    <property type="entry name" value="NITROREDUCTASE MJ1384-RELATED"/>
    <property type="match status" value="1"/>
</dbReference>
<evidence type="ECO:0000313" key="4">
    <source>
        <dbReference type="Proteomes" id="UP000215828"/>
    </source>
</evidence>
<name>A0A256L9G5_9LACO</name>
<dbReference type="EMBL" id="NGNX01000064">
    <property type="protein sequence ID" value="OYR89773.1"/>
    <property type="molecule type" value="Genomic_DNA"/>
</dbReference>
<evidence type="ECO:0000313" key="3">
    <source>
        <dbReference type="EMBL" id="OYR89773.1"/>
    </source>
</evidence>
<dbReference type="RefSeq" id="WP_094496727.1">
    <property type="nucleotide sequence ID" value="NZ_NGNV01000064.1"/>
</dbReference>
<comment type="caution">
    <text evidence="3">The sequence shown here is derived from an EMBL/GenBank/DDBJ whole genome shotgun (WGS) entry which is preliminary data.</text>
</comment>
<dbReference type="Proteomes" id="UP000215828">
    <property type="component" value="Unassembled WGS sequence"/>
</dbReference>
<evidence type="ECO:0000259" key="1">
    <source>
        <dbReference type="Pfam" id="PF00881"/>
    </source>
</evidence>
<protein>
    <recommendedName>
        <fullName evidence="1">Nitroreductase domain-containing protein</fullName>
    </recommendedName>
</protein>
<dbReference type="NCBIfam" id="TIGR03605">
    <property type="entry name" value="antibiot_sagB"/>
    <property type="match status" value="1"/>
</dbReference>
<accession>A0A256L9G5</accession>
<evidence type="ECO:0000313" key="2">
    <source>
        <dbReference type="EMBL" id="OYR86753.1"/>
    </source>
</evidence>
<dbReference type="PANTHER" id="PTHR43745">
    <property type="entry name" value="NITROREDUCTASE MJ1384-RELATED"/>
    <property type="match status" value="1"/>
</dbReference>
<organism evidence="3 4">
    <name type="scientific">Lactobacillus taiwanensis</name>
    <dbReference type="NCBI Taxonomy" id="508451"/>
    <lineage>
        <taxon>Bacteria</taxon>
        <taxon>Bacillati</taxon>
        <taxon>Bacillota</taxon>
        <taxon>Bacilli</taxon>
        <taxon>Lactobacillales</taxon>
        <taxon>Lactobacillaceae</taxon>
        <taxon>Lactobacillus</taxon>
    </lineage>
</organism>
<reference evidence="4 5" key="3">
    <citation type="submission" date="2017-09" db="EMBL/GenBank/DDBJ databases">
        <title>Tripartite evolution among Lactobacillus johnsonii, Lactobacillus taiwanensis, Lactobacillus reuteri and their rodent host.</title>
        <authorList>
            <person name="Wang T."/>
            <person name="Knowles S."/>
            <person name="Cheng C."/>
        </authorList>
    </citation>
    <scope>NUCLEOTIDE SEQUENCE [LARGE SCALE GENOMIC DNA]</scope>
    <source>
        <strain evidence="3 4">609q</strain>
        <strain evidence="2 5">609u</strain>
    </source>
</reference>
<dbReference type="InterPro" id="IPR029479">
    <property type="entry name" value="Nitroreductase"/>
</dbReference>